<name>A0A921AY44_9BACT</name>
<evidence type="ECO:0000313" key="9">
    <source>
        <dbReference type="Proteomes" id="UP000698963"/>
    </source>
</evidence>
<evidence type="ECO:0000256" key="6">
    <source>
        <dbReference type="SAM" id="Phobius"/>
    </source>
</evidence>
<feature type="transmembrane region" description="Helical" evidence="6">
    <location>
        <begin position="334"/>
        <end position="354"/>
    </location>
</feature>
<feature type="transmembrane region" description="Helical" evidence="6">
    <location>
        <begin position="252"/>
        <end position="275"/>
    </location>
</feature>
<feature type="transmembrane region" description="Helical" evidence="6">
    <location>
        <begin position="148"/>
        <end position="169"/>
    </location>
</feature>
<dbReference type="Proteomes" id="UP000698963">
    <property type="component" value="Unassembled WGS sequence"/>
</dbReference>
<dbReference type="InterPro" id="IPR018461">
    <property type="entry name" value="Na/H_Antiport_NhaC-like_C"/>
</dbReference>
<sequence length="510" mass="53940">MEPYYAGWMSLLPPITAIVLALITKEVVSSLLIGILTGTFIYTIGTGADFVLMGTIESAFAIMVKRLNFDIIMFCSALGSLVYVISMAGGSRAYGRWATSRIKSRRTAMLSTCGLGGLIFIDDYFNCLTVGTVMKPVTDTYKISRAKLAYIIDATAAPVCIIAPISSWAAAVGSNLKSTGAFESEISAFIAAIPYNFYSLLSLFLVILLCLFKWDFGPMRTSERRAAEGDLGVLAQQTGIGLETKNGHVFDMLIPIGSLIVFAVLAMMYSGGYWGSDPQYHTFSAALGNCNASPSLVWASFGGLVVALLLYVPRRLMSLSEFMHGVVEGMKAMLTANLILVLAWGISGVCQDMLQTNKFVESLVSGNMIGGMLPFLIFVIAGFLSFSTGTAWGSFGILIPLVVPVAQAVSPDLLVVALSATLAGSVFGDHCSPISDTTILSSAGAGCSHIEHVSTQLPYALLAASCSGVGYLVAGFVTSSPWVCLIVSGGLLVAALLALNAWHNRKEAAA</sequence>
<feature type="transmembrane region" description="Helical" evidence="6">
    <location>
        <begin position="6"/>
        <end position="24"/>
    </location>
</feature>
<reference evidence="8" key="2">
    <citation type="submission" date="2021-09" db="EMBL/GenBank/DDBJ databases">
        <authorList>
            <person name="Gilroy R."/>
        </authorList>
    </citation>
    <scope>NUCLEOTIDE SEQUENCE</scope>
    <source>
        <strain evidence="8">ChiGjej2B2-19336</strain>
    </source>
</reference>
<dbReference type="GO" id="GO:0005886">
    <property type="term" value="C:plasma membrane"/>
    <property type="evidence" value="ECO:0007669"/>
    <property type="project" value="UniProtKB-SubCell"/>
</dbReference>
<dbReference type="RefSeq" id="WP_304123073.1">
    <property type="nucleotide sequence ID" value="NZ_DYZA01000199.1"/>
</dbReference>
<reference evidence="8" key="1">
    <citation type="journal article" date="2021" name="PeerJ">
        <title>Extensive microbial diversity within the chicken gut microbiome revealed by metagenomics and culture.</title>
        <authorList>
            <person name="Gilroy R."/>
            <person name="Ravi A."/>
            <person name="Getino M."/>
            <person name="Pursley I."/>
            <person name="Horton D.L."/>
            <person name="Alikhan N.F."/>
            <person name="Baker D."/>
            <person name="Gharbi K."/>
            <person name="Hall N."/>
            <person name="Watson M."/>
            <person name="Adriaenssens E.M."/>
            <person name="Foster-Nyarko E."/>
            <person name="Jarju S."/>
            <person name="Secka A."/>
            <person name="Antonio M."/>
            <person name="Oren A."/>
            <person name="Chaudhuri R.R."/>
            <person name="La Ragione R."/>
            <person name="Hildebrand F."/>
            <person name="Pallen M.J."/>
        </authorList>
    </citation>
    <scope>NUCLEOTIDE SEQUENCE</scope>
    <source>
        <strain evidence="8">ChiGjej2B2-19336</strain>
    </source>
</reference>
<evidence type="ECO:0000259" key="7">
    <source>
        <dbReference type="Pfam" id="PF03553"/>
    </source>
</evidence>
<comment type="subcellular location">
    <subcellularLocation>
        <location evidence="1">Cell membrane</location>
        <topology evidence="1">Multi-pass membrane protein</topology>
    </subcellularLocation>
</comment>
<feature type="transmembrane region" description="Helical" evidence="6">
    <location>
        <begin position="480"/>
        <end position="502"/>
    </location>
</feature>
<feature type="transmembrane region" description="Helical" evidence="6">
    <location>
        <begin position="295"/>
        <end position="313"/>
    </location>
</feature>
<dbReference type="PANTHER" id="PTHR43478">
    <property type="entry name" value="NA+/H+ ANTIPORTER-RELATED"/>
    <property type="match status" value="1"/>
</dbReference>
<evidence type="ECO:0000256" key="5">
    <source>
        <dbReference type="ARBA" id="ARBA00023136"/>
    </source>
</evidence>
<dbReference type="PANTHER" id="PTHR43478:SF1">
    <property type="entry name" value="NA+_H+ ANTIPORTER NHAC-LIKE C-TERMINAL DOMAIN-CONTAINING PROTEIN"/>
    <property type="match status" value="1"/>
</dbReference>
<keyword evidence="2" id="KW-1003">Cell membrane</keyword>
<evidence type="ECO:0000256" key="4">
    <source>
        <dbReference type="ARBA" id="ARBA00022989"/>
    </source>
</evidence>
<evidence type="ECO:0000313" key="8">
    <source>
        <dbReference type="EMBL" id="HJD97918.1"/>
    </source>
</evidence>
<gene>
    <name evidence="8" type="ORF">K8W16_09780</name>
</gene>
<protein>
    <submittedName>
        <fullName evidence="8">Na+/H+ antiporter NhaC family protein</fullName>
    </submittedName>
</protein>
<evidence type="ECO:0000256" key="3">
    <source>
        <dbReference type="ARBA" id="ARBA00022692"/>
    </source>
</evidence>
<feature type="transmembrane region" description="Helical" evidence="6">
    <location>
        <begin position="374"/>
        <end position="403"/>
    </location>
</feature>
<organism evidence="8 9">
    <name type="scientific">Mailhella massiliensis</name>
    <dbReference type="NCBI Taxonomy" id="1903261"/>
    <lineage>
        <taxon>Bacteria</taxon>
        <taxon>Pseudomonadati</taxon>
        <taxon>Thermodesulfobacteriota</taxon>
        <taxon>Desulfovibrionia</taxon>
        <taxon>Desulfovibrionales</taxon>
        <taxon>Desulfovibrionaceae</taxon>
        <taxon>Mailhella</taxon>
    </lineage>
</organism>
<keyword evidence="3 6" id="KW-0812">Transmembrane</keyword>
<dbReference type="Pfam" id="PF03553">
    <property type="entry name" value="Na_H_antiporter"/>
    <property type="match status" value="1"/>
</dbReference>
<feature type="transmembrane region" description="Helical" evidence="6">
    <location>
        <begin position="31"/>
        <end position="51"/>
    </location>
</feature>
<accession>A0A921AY44</accession>
<evidence type="ECO:0000256" key="2">
    <source>
        <dbReference type="ARBA" id="ARBA00022475"/>
    </source>
</evidence>
<feature type="transmembrane region" description="Helical" evidence="6">
    <location>
        <begin position="71"/>
        <end position="95"/>
    </location>
</feature>
<dbReference type="AlphaFoldDB" id="A0A921AY44"/>
<comment type="caution">
    <text evidence="8">The sequence shown here is derived from an EMBL/GenBank/DDBJ whole genome shotgun (WGS) entry which is preliminary data.</text>
</comment>
<proteinExistence type="predicted"/>
<keyword evidence="4 6" id="KW-1133">Transmembrane helix</keyword>
<evidence type="ECO:0000256" key="1">
    <source>
        <dbReference type="ARBA" id="ARBA00004651"/>
    </source>
</evidence>
<feature type="domain" description="Na+/H+ antiporter NhaC-like C-terminal" evidence="7">
    <location>
        <begin position="185"/>
        <end position="476"/>
    </location>
</feature>
<feature type="transmembrane region" description="Helical" evidence="6">
    <location>
        <begin position="189"/>
        <end position="212"/>
    </location>
</feature>
<dbReference type="EMBL" id="DYZA01000199">
    <property type="protein sequence ID" value="HJD97918.1"/>
    <property type="molecule type" value="Genomic_DNA"/>
</dbReference>
<keyword evidence="5 6" id="KW-0472">Membrane</keyword>